<comment type="caution">
    <text evidence="1">The sequence shown here is derived from an EMBL/GenBank/DDBJ whole genome shotgun (WGS) entry which is preliminary data.</text>
</comment>
<reference evidence="1" key="1">
    <citation type="submission" date="2022-12" db="EMBL/GenBank/DDBJ databases">
        <title>New Phytohabitans aurantiacus sp. RD004123 nov., an actinomycete isolated from soil.</title>
        <authorList>
            <person name="Triningsih D.W."/>
            <person name="Harunari E."/>
            <person name="Igarashi Y."/>
        </authorList>
    </citation>
    <scope>NUCLEOTIDE SEQUENCE</scope>
    <source>
        <strain evidence="1">RD004123</strain>
    </source>
</reference>
<protein>
    <recommendedName>
        <fullName evidence="3">MuF-like minor capsid protein</fullName>
    </recommendedName>
</protein>
<evidence type="ECO:0000313" key="1">
    <source>
        <dbReference type="EMBL" id="GLH94908.1"/>
    </source>
</evidence>
<gene>
    <name evidence="1" type="ORF">Pa4123_01800</name>
</gene>
<evidence type="ECO:0000313" key="2">
    <source>
        <dbReference type="Proteomes" id="UP001144280"/>
    </source>
</evidence>
<dbReference type="Proteomes" id="UP001144280">
    <property type="component" value="Unassembled WGS sequence"/>
</dbReference>
<dbReference type="Pfam" id="PF25310">
    <property type="entry name" value="VG15"/>
    <property type="match status" value="1"/>
</dbReference>
<name>A0ABQ5QKY6_9ACTN</name>
<proteinExistence type="predicted"/>
<dbReference type="EMBL" id="BSDI01000001">
    <property type="protein sequence ID" value="GLH94908.1"/>
    <property type="molecule type" value="Genomic_DNA"/>
</dbReference>
<keyword evidence="2" id="KW-1185">Reference proteome</keyword>
<evidence type="ECO:0008006" key="3">
    <source>
        <dbReference type="Google" id="ProtNLM"/>
    </source>
</evidence>
<dbReference type="RefSeq" id="WP_281891750.1">
    <property type="nucleotide sequence ID" value="NZ_BSDI01000001.1"/>
</dbReference>
<organism evidence="1 2">
    <name type="scientific">Phytohabitans aurantiacus</name>
    <dbReference type="NCBI Taxonomy" id="3016789"/>
    <lineage>
        <taxon>Bacteria</taxon>
        <taxon>Bacillati</taxon>
        <taxon>Actinomycetota</taxon>
        <taxon>Actinomycetes</taxon>
        <taxon>Micromonosporales</taxon>
        <taxon>Micromonosporaceae</taxon>
    </lineage>
</organism>
<dbReference type="InterPro" id="IPR057369">
    <property type="entry name" value="VG15"/>
</dbReference>
<sequence length="255" mass="27513">MAITAEGATLTRQHRHAQLVLRADVLRDMTRLWATFDATDLSASFARFAAAADVLIRTRHGDSAGLSAAYFERFRLVEGIPGTATPRIAATPASELVRDRLRASGLMGALNARRAGQSLQAAARNGFVRASGSAVSMVLGGGRNTIVDSVRADRQARGWQRATSGTPCAFCAMVASRGPTFKSQRSARFQAHDHCACTAEPFYTGSRELAANQRFAKQWETAQREAKEADELHRGTSNDALNAFRRHLAGAGQPQ</sequence>
<accession>A0ABQ5QKY6</accession>